<evidence type="ECO:0000313" key="1">
    <source>
        <dbReference type="EMBL" id="KAH7960191.1"/>
    </source>
</evidence>
<reference evidence="1" key="1">
    <citation type="submission" date="2020-05" db="EMBL/GenBank/DDBJ databases">
        <title>Large-scale comparative analyses of tick genomes elucidate their genetic diversity and vector capacities.</title>
        <authorList>
            <person name="Jia N."/>
            <person name="Wang J."/>
            <person name="Shi W."/>
            <person name="Du L."/>
            <person name="Sun Y."/>
            <person name="Zhan W."/>
            <person name="Jiang J."/>
            <person name="Wang Q."/>
            <person name="Zhang B."/>
            <person name="Ji P."/>
            <person name="Sakyi L.B."/>
            <person name="Cui X."/>
            <person name="Yuan T."/>
            <person name="Jiang B."/>
            <person name="Yang W."/>
            <person name="Lam T.T.-Y."/>
            <person name="Chang Q."/>
            <person name="Ding S."/>
            <person name="Wang X."/>
            <person name="Zhu J."/>
            <person name="Ruan X."/>
            <person name="Zhao L."/>
            <person name="Wei J."/>
            <person name="Que T."/>
            <person name="Du C."/>
            <person name="Cheng J."/>
            <person name="Dai P."/>
            <person name="Han X."/>
            <person name="Huang E."/>
            <person name="Gao Y."/>
            <person name="Liu J."/>
            <person name="Shao H."/>
            <person name="Ye R."/>
            <person name="Li L."/>
            <person name="Wei W."/>
            <person name="Wang X."/>
            <person name="Wang C."/>
            <person name="Yang T."/>
            <person name="Huo Q."/>
            <person name="Li W."/>
            <person name="Guo W."/>
            <person name="Chen H."/>
            <person name="Zhou L."/>
            <person name="Ni X."/>
            <person name="Tian J."/>
            <person name="Zhou Y."/>
            <person name="Sheng Y."/>
            <person name="Liu T."/>
            <person name="Pan Y."/>
            <person name="Xia L."/>
            <person name="Li J."/>
            <person name="Zhao F."/>
            <person name="Cao W."/>
        </authorList>
    </citation>
    <scope>NUCLEOTIDE SEQUENCE</scope>
    <source>
        <strain evidence="1">Dsil-2018</strain>
    </source>
</reference>
<dbReference type="Proteomes" id="UP000821865">
    <property type="component" value="Chromosome 3"/>
</dbReference>
<sequence length="184" mass="19991">MKPFRPRPVQCVHCARYGHTTACVFPERCLRCGGQHCTTSCEQRRPRCFHCGGPHPANNPRCARWQEERKVATLVAAAPSPLLRQARATVRAKASRTTTINGPVGVPAISKRNGRSYAAITCGSSALGSESFTRQKLAAGALDLVPRDPAGAGARRRRRNRKASIKPSHALVTVAQTAGRLFRK</sequence>
<proteinExistence type="predicted"/>
<gene>
    <name evidence="1" type="ORF">HPB49_017614</name>
</gene>
<dbReference type="EMBL" id="CM023472">
    <property type="protein sequence ID" value="KAH7960191.1"/>
    <property type="molecule type" value="Genomic_DNA"/>
</dbReference>
<protein>
    <submittedName>
        <fullName evidence="1">Uncharacterized protein</fullName>
    </submittedName>
</protein>
<accession>A0ACB8D709</accession>
<evidence type="ECO:0000313" key="2">
    <source>
        <dbReference type="Proteomes" id="UP000821865"/>
    </source>
</evidence>
<organism evidence="1 2">
    <name type="scientific">Dermacentor silvarum</name>
    <name type="common">Tick</name>
    <dbReference type="NCBI Taxonomy" id="543639"/>
    <lineage>
        <taxon>Eukaryota</taxon>
        <taxon>Metazoa</taxon>
        <taxon>Ecdysozoa</taxon>
        <taxon>Arthropoda</taxon>
        <taxon>Chelicerata</taxon>
        <taxon>Arachnida</taxon>
        <taxon>Acari</taxon>
        <taxon>Parasitiformes</taxon>
        <taxon>Ixodida</taxon>
        <taxon>Ixodoidea</taxon>
        <taxon>Ixodidae</taxon>
        <taxon>Rhipicephalinae</taxon>
        <taxon>Dermacentor</taxon>
    </lineage>
</organism>
<comment type="caution">
    <text evidence="1">The sequence shown here is derived from an EMBL/GenBank/DDBJ whole genome shotgun (WGS) entry which is preliminary data.</text>
</comment>
<keyword evidence="2" id="KW-1185">Reference proteome</keyword>
<name>A0ACB8D709_DERSI</name>